<dbReference type="Proteomes" id="UP000095606">
    <property type="component" value="Unassembled WGS sequence"/>
</dbReference>
<evidence type="ECO:0000313" key="2">
    <source>
        <dbReference type="Proteomes" id="UP000095606"/>
    </source>
</evidence>
<dbReference type="AlphaFoldDB" id="A0A174PK29"/>
<organism evidence="1 2">
    <name type="scientific">Bacteroides faecis</name>
    <dbReference type="NCBI Taxonomy" id="674529"/>
    <lineage>
        <taxon>Bacteria</taxon>
        <taxon>Pseudomonadati</taxon>
        <taxon>Bacteroidota</taxon>
        <taxon>Bacteroidia</taxon>
        <taxon>Bacteroidales</taxon>
        <taxon>Bacteroidaceae</taxon>
        <taxon>Bacteroides</taxon>
    </lineage>
</organism>
<sequence>MISDVPSPIYMIKNSLNGFQLLVIQQHIIFLSATPQSIDMRMFAHYNTIFVRFSLRFCTDNGIKPFRLPLPCFGVRNQIPID</sequence>
<dbReference type="EMBL" id="CZAE01000014">
    <property type="protein sequence ID" value="CUP59160.1"/>
    <property type="molecule type" value="Genomic_DNA"/>
</dbReference>
<proteinExistence type="predicted"/>
<accession>A0A174PK29</accession>
<gene>
    <name evidence="1" type="ORF">ERS852461_02920</name>
</gene>
<protein>
    <submittedName>
        <fullName evidence="1">Uncharacterized protein</fullName>
    </submittedName>
</protein>
<reference evidence="1 2" key="1">
    <citation type="submission" date="2015-09" db="EMBL/GenBank/DDBJ databases">
        <authorList>
            <consortium name="Pathogen Informatics"/>
        </authorList>
    </citation>
    <scope>NUCLEOTIDE SEQUENCE [LARGE SCALE GENOMIC DNA]</scope>
    <source>
        <strain evidence="1 2">2789STDY5834846</strain>
    </source>
</reference>
<evidence type="ECO:0000313" key="1">
    <source>
        <dbReference type="EMBL" id="CUP59160.1"/>
    </source>
</evidence>
<name>A0A174PK29_9BACE</name>